<evidence type="ECO:0000313" key="3">
    <source>
        <dbReference type="Proteomes" id="UP000271974"/>
    </source>
</evidence>
<comment type="caution">
    <text evidence="2">The sequence shown here is derived from an EMBL/GenBank/DDBJ whole genome shotgun (WGS) entry which is preliminary data.</text>
</comment>
<sequence>MNREPSNLTPEPGFVVIKYGDDQEAILNPLCSTYIFLEWIKRICQCDNDRQGDHGPNRYISLLNNLEQVNPELLVKLNNLSRPNTRSSNKKDKLRRAAIRTPRTANNGTKTDNRQRPTSSSRSRQGK</sequence>
<dbReference type="Proteomes" id="UP000271974">
    <property type="component" value="Unassembled WGS sequence"/>
</dbReference>
<dbReference type="EMBL" id="RQTK01000544">
    <property type="protein sequence ID" value="RUS77894.1"/>
    <property type="molecule type" value="Genomic_DNA"/>
</dbReference>
<feature type="region of interest" description="Disordered" evidence="1">
    <location>
        <begin position="77"/>
        <end position="127"/>
    </location>
</feature>
<dbReference type="PANTHER" id="PTHR33887">
    <property type="entry name" value="PB1 DOMAIN-CONTAINING PROTEIN"/>
    <property type="match status" value="1"/>
</dbReference>
<organism evidence="2 3">
    <name type="scientific">Elysia chlorotica</name>
    <name type="common">Eastern emerald elysia</name>
    <name type="synonym">Sea slug</name>
    <dbReference type="NCBI Taxonomy" id="188477"/>
    <lineage>
        <taxon>Eukaryota</taxon>
        <taxon>Metazoa</taxon>
        <taxon>Spiralia</taxon>
        <taxon>Lophotrochozoa</taxon>
        <taxon>Mollusca</taxon>
        <taxon>Gastropoda</taxon>
        <taxon>Heterobranchia</taxon>
        <taxon>Euthyneura</taxon>
        <taxon>Panpulmonata</taxon>
        <taxon>Sacoglossa</taxon>
        <taxon>Placobranchoidea</taxon>
        <taxon>Plakobranchidae</taxon>
        <taxon>Elysia</taxon>
    </lineage>
</organism>
<gene>
    <name evidence="2" type="ORF">EGW08_014325</name>
</gene>
<dbReference type="InterPro" id="IPR039471">
    <property type="entry name" value="CXorf65-like"/>
</dbReference>
<accession>A0A3S0ZLT0</accession>
<dbReference type="OrthoDB" id="2109241at2759"/>
<feature type="compositionally biased region" description="Low complexity" evidence="1">
    <location>
        <begin position="116"/>
        <end position="127"/>
    </location>
</feature>
<protein>
    <submittedName>
        <fullName evidence="2">Uncharacterized protein</fullName>
    </submittedName>
</protein>
<reference evidence="2 3" key="1">
    <citation type="submission" date="2019-01" db="EMBL/GenBank/DDBJ databases">
        <title>A draft genome assembly of the solar-powered sea slug Elysia chlorotica.</title>
        <authorList>
            <person name="Cai H."/>
            <person name="Li Q."/>
            <person name="Fang X."/>
            <person name="Li J."/>
            <person name="Curtis N.E."/>
            <person name="Altenburger A."/>
            <person name="Shibata T."/>
            <person name="Feng M."/>
            <person name="Maeda T."/>
            <person name="Schwartz J.A."/>
            <person name="Shigenobu S."/>
            <person name="Lundholm N."/>
            <person name="Nishiyama T."/>
            <person name="Yang H."/>
            <person name="Hasebe M."/>
            <person name="Li S."/>
            <person name="Pierce S.K."/>
            <person name="Wang J."/>
        </authorList>
    </citation>
    <scope>NUCLEOTIDE SEQUENCE [LARGE SCALE GENOMIC DNA]</scope>
    <source>
        <strain evidence="2">EC2010</strain>
        <tissue evidence="2">Whole organism of an adult</tissue>
    </source>
</reference>
<evidence type="ECO:0000256" key="1">
    <source>
        <dbReference type="SAM" id="MobiDB-lite"/>
    </source>
</evidence>
<dbReference type="AlphaFoldDB" id="A0A3S0ZLT0"/>
<proteinExistence type="predicted"/>
<evidence type="ECO:0000313" key="2">
    <source>
        <dbReference type="EMBL" id="RUS77894.1"/>
    </source>
</evidence>
<feature type="compositionally biased region" description="Polar residues" evidence="1">
    <location>
        <begin position="78"/>
        <end position="87"/>
    </location>
</feature>
<name>A0A3S0ZLT0_ELYCH</name>
<dbReference type="PANTHER" id="PTHR33887:SF5">
    <property type="entry name" value="PB1 DOMAIN-CONTAINING PROTEIN"/>
    <property type="match status" value="1"/>
</dbReference>
<keyword evidence="3" id="KW-1185">Reference proteome</keyword>